<keyword evidence="3" id="KW-1185">Reference proteome</keyword>
<evidence type="ECO:0000256" key="1">
    <source>
        <dbReference type="SAM" id="MobiDB-lite"/>
    </source>
</evidence>
<comment type="caution">
    <text evidence="2">The sequence shown here is derived from an EMBL/GenBank/DDBJ whole genome shotgun (WGS) entry which is preliminary data.</text>
</comment>
<feature type="compositionally biased region" description="Basic and acidic residues" evidence="1">
    <location>
        <begin position="9"/>
        <end position="20"/>
    </location>
</feature>
<proteinExistence type="predicted"/>
<dbReference type="EMBL" id="JANPWB010000011">
    <property type="protein sequence ID" value="KAJ1132290.1"/>
    <property type="molecule type" value="Genomic_DNA"/>
</dbReference>
<organism evidence="2 3">
    <name type="scientific">Pleurodeles waltl</name>
    <name type="common">Iberian ribbed newt</name>
    <dbReference type="NCBI Taxonomy" id="8319"/>
    <lineage>
        <taxon>Eukaryota</taxon>
        <taxon>Metazoa</taxon>
        <taxon>Chordata</taxon>
        <taxon>Craniata</taxon>
        <taxon>Vertebrata</taxon>
        <taxon>Euteleostomi</taxon>
        <taxon>Amphibia</taxon>
        <taxon>Batrachia</taxon>
        <taxon>Caudata</taxon>
        <taxon>Salamandroidea</taxon>
        <taxon>Salamandridae</taxon>
        <taxon>Pleurodelinae</taxon>
        <taxon>Pleurodeles</taxon>
    </lineage>
</organism>
<reference evidence="2" key="1">
    <citation type="journal article" date="2022" name="bioRxiv">
        <title>Sequencing and chromosome-scale assembly of the giantPleurodeles waltlgenome.</title>
        <authorList>
            <person name="Brown T."/>
            <person name="Elewa A."/>
            <person name="Iarovenko S."/>
            <person name="Subramanian E."/>
            <person name="Araus A.J."/>
            <person name="Petzold A."/>
            <person name="Susuki M."/>
            <person name="Suzuki K.-i.T."/>
            <person name="Hayashi T."/>
            <person name="Toyoda A."/>
            <person name="Oliveira C."/>
            <person name="Osipova E."/>
            <person name="Leigh N.D."/>
            <person name="Simon A."/>
            <person name="Yun M.H."/>
        </authorList>
    </citation>
    <scope>NUCLEOTIDE SEQUENCE</scope>
    <source>
        <strain evidence="2">20211129_DDA</strain>
        <tissue evidence="2">Liver</tissue>
    </source>
</reference>
<evidence type="ECO:0000313" key="3">
    <source>
        <dbReference type="Proteomes" id="UP001066276"/>
    </source>
</evidence>
<evidence type="ECO:0000313" key="2">
    <source>
        <dbReference type="EMBL" id="KAJ1132290.1"/>
    </source>
</evidence>
<protein>
    <submittedName>
        <fullName evidence="2">Uncharacterized protein</fullName>
    </submittedName>
</protein>
<gene>
    <name evidence="2" type="ORF">NDU88_010616</name>
</gene>
<accession>A0AAV7Q2R4</accession>
<dbReference type="Proteomes" id="UP001066276">
    <property type="component" value="Chromosome 7"/>
</dbReference>
<sequence>MPPSGPGNKRWEKRPPKKEQPTTNLLRRPTVIQRSTPAAEKLDISHVAKRRQWLGSMIEFQSEMDLNEADPREN</sequence>
<feature type="region of interest" description="Disordered" evidence="1">
    <location>
        <begin position="1"/>
        <end position="37"/>
    </location>
</feature>
<name>A0AAV7Q2R4_PLEWA</name>
<dbReference type="AlphaFoldDB" id="A0AAV7Q2R4"/>